<name>A0A2S5IU34_9MICC</name>
<dbReference type="Proteomes" id="UP000239297">
    <property type="component" value="Unassembled WGS sequence"/>
</dbReference>
<keyword evidence="2" id="KW-1185">Reference proteome</keyword>
<evidence type="ECO:0000313" key="1">
    <source>
        <dbReference type="EMBL" id="PPB48092.1"/>
    </source>
</evidence>
<organism evidence="1 2">
    <name type="scientific">Arthrobacter pityocampae</name>
    <dbReference type="NCBI Taxonomy" id="547334"/>
    <lineage>
        <taxon>Bacteria</taxon>
        <taxon>Bacillati</taxon>
        <taxon>Actinomycetota</taxon>
        <taxon>Actinomycetes</taxon>
        <taxon>Micrococcales</taxon>
        <taxon>Micrococcaceae</taxon>
        <taxon>Arthrobacter</taxon>
    </lineage>
</organism>
<reference evidence="1 2" key="1">
    <citation type="journal article" date="2014" name="Int. J. Syst. Evol. Microbiol.">
        <title>Arthrobacter pityocampae sp. nov., isolated from Thaumetopoea pityocampa (Lep., Thaumetopoeidae).</title>
        <authorList>
            <person name="Ince I.A."/>
            <person name="Demirbag Z."/>
            <person name="Kati H."/>
        </authorList>
    </citation>
    <scope>NUCLEOTIDE SEQUENCE [LARGE SCALE GENOMIC DNA]</scope>
    <source>
        <strain evidence="1 2">Tp2</strain>
    </source>
</reference>
<proteinExistence type="predicted"/>
<evidence type="ECO:0008006" key="3">
    <source>
        <dbReference type="Google" id="ProtNLM"/>
    </source>
</evidence>
<gene>
    <name evidence="1" type="ORF">C4K88_16460</name>
</gene>
<sequence length="582" mass="60642">MEFAWSGTAGLPLKTEILTAGSRSTLIIPASLRGSALILTVRGINADGIASATVSTSVAVDKGDFTATWNGVVSGKPAVGQKLSVAAPAVNPAGQVTYKWYRGGSEIRGAVASSYTVTPADATQKLSVRLTVTGEGMNPLTLTSKTVTVASGVFSSSPAPAITGSATVGAKLTAAPGTWSPSDAALGYQWYRGSSAISGATGRTYTATAADLGKDLKVRVRASRAGYTTLDRWSSPRRIAAGTITAIRWPAVSGTARFGQTLKVSQEWTSGSAVAYQWYSNGKPISGGTKSSLYLTTSYVGAKVSVRVTVSKPGYTTRQVTTQAVTVGKASMVIKVNPKISGTTKAGNKLTAASWSFSPTPSAYTYQWFRNGGAIPGANRNSYLLAAADGGTKITVRVTAVKAGYHNLTATSGAVSIYLPPRTVISRDGTFRVGSEIKPGLYRATGTGNSCYWETTSGFSGSFDELNSNYFGSARTYVQILPSDRGFKTSGCGTWTTVPTTGANASKITTDGTFRVGIDIRPGLYQISGTGTSCYWETTSGFSGGFDELIDNYFGSARSYVEIPSSARGFTVSKCGTLTRIS</sequence>
<evidence type="ECO:0000313" key="2">
    <source>
        <dbReference type="Proteomes" id="UP000239297"/>
    </source>
</evidence>
<comment type="caution">
    <text evidence="1">The sequence shown here is derived from an EMBL/GenBank/DDBJ whole genome shotgun (WGS) entry which is preliminary data.</text>
</comment>
<dbReference type="Gene3D" id="2.60.40.2700">
    <property type="match status" value="4"/>
</dbReference>
<protein>
    <recommendedName>
        <fullName evidence="3">Ig-like domain-containing protein</fullName>
    </recommendedName>
</protein>
<dbReference type="OrthoDB" id="614750at2"/>
<dbReference type="EMBL" id="PRKW01000007">
    <property type="protein sequence ID" value="PPB48092.1"/>
    <property type="molecule type" value="Genomic_DNA"/>
</dbReference>
<dbReference type="AlphaFoldDB" id="A0A2S5IU34"/>
<accession>A0A2S5IU34</accession>